<evidence type="ECO:0000259" key="1">
    <source>
        <dbReference type="Pfam" id="PF13676"/>
    </source>
</evidence>
<dbReference type="EMBL" id="QKQS01000022">
    <property type="protein sequence ID" value="PZA11662.1"/>
    <property type="molecule type" value="Genomic_DNA"/>
</dbReference>
<accession>A0A323UFG2</accession>
<name>A0A323UFG2_RHOPL</name>
<dbReference type="Gene3D" id="3.40.50.10140">
    <property type="entry name" value="Toll/interleukin-1 receptor homology (TIR) domain"/>
    <property type="match status" value="1"/>
</dbReference>
<evidence type="ECO:0000313" key="3">
    <source>
        <dbReference type="Proteomes" id="UP000248134"/>
    </source>
</evidence>
<proteinExistence type="predicted"/>
<dbReference type="Pfam" id="PF13676">
    <property type="entry name" value="TIR_2"/>
    <property type="match status" value="1"/>
</dbReference>
<dbReference type="InterPro" id="IPR000157">
    <property type="entry name" value="TIR_dom"/>
</dbReference>
<dbReference type="GO" id="GO:0007165">
    <property type="term" value="P:signal transduction"/>
    <property type="evidence" value="ECO:0007669"/>
    <property type="project" value="InterPro"/>
</dbReference>
<dbReference type="SUPFAM" id="SSF52200">
    <property type="entry name" value="Toll/Interleukin receptor TIR domain"/>
    <property type="match status" value="1"/>
</dbReference>
<dbReference type="AlphaFoldDB" id="A0A323UFG2"/>
<dbReference type="InterPro" id="IPR035897">
    <property type="entry name" value="Toll_tir_struct_dom_sf"/>
</dbReference>
<feature type="domain" description="TIR" evidence="1">
    <location>
        <begin position="44"/>
        <end position="153"/>
    </location>
</feature>
<sequence>MNGNISLDAAKVKRIRLPPKRLVVESSPTGLESKIPQRDGTMKIFVSWSGERSQQLAQALRDWLPLVLHFAEPWVSQSDIDAGDRWANEVGKELEASNFGLICITSENVASPWILFEAGALSKSMQEGRVVPLLLDIEFRELTGPLAQFQAKKLENSGLWDILGSINRIAEHPIPEPRLRQLFDALWPELEKNVHEIPKTPQQKKPTRPQQEILEELVSSIRGLDSRFRDFGEETPSRDRRRKRLLHPFMIDEMVRQLDLGRNDPTKFLVFGSIVRDDVPWLSELLMETFRETTSGGSKRALEAERRLLAGFKAFRHGPWSELMQDRDTFHLIAKMTQIFEEKYISRDRNFPWHRVDPLSSEKPNEEDINSP</sequence>
<gene>
    <name evidence="2" type="ORF">DNX69_12495</name>
</gene>
<evidence type="ECO:0000313" key="2">
    <source>
        <dbReference type="EMBL" id="PZA11662.1"/>
    </source>
</evidence>
<protein>
    <submittedName>
        <fullName evidence="2">Toll/interleukin-1 receptor domain-containing protein</fullName>
    </submittedName>
</protein>
<reference evidence="2 3" key="1">
    <citation type="submission" date="2018-06" db="EMBL/GenBank/DDBJ databases">
        <title>Draft Whole-Genome Sequence of the purple photosynthetic bacterium Rhodospeudomonas palustris XCP.</title>
        <authorList>
            <person name="Rayyan A."/>
            <person name="Meyer T.E."/>
            <person name="Kyndt J.A."/>
        </authorList>
    </citation>
    <scope>NUCLEOTIDE SEQUENCE [LARGE SCALE GENOMIC DNA]</scope>
    <source>
        <strain evidence="2 3">XCP</strain>
    </source>
</reference>
<dbReference type="Proteomes" id="UP000248134">
    <property type="component" value="Unassembled WGS sequence"/>
</dbReference>
<comment type="caution">
    <text evidence="2">The sequence shown here is derived from an EMBL/GenBank/DDBJ whole genome shotgun (WGS) entry which is preliminary data.</text>
</comment>
<keyword evidence="2" id="KW-0675">Receptor</keyword>
<dbReference type="OrthoDB" id="122965at2"/>
<organism evidence="2 3">
    <name type="scientific">Rhodopseudomonas palustris</name>
    <dbReference type="NCBI Taxonomy" id="1076"/>
    <lineage>
        <taxon>Bacteria</taxon>
        <taxon>Pseudomonadati</taxon>
        <taxon>Pseudomonadota</taxon>
        <taxon>Alphaproteobacteria</taxon>
        <taxon>Hyphomicrobiales</taxon>
        <taxon>Nitrobacteraceae</taxon>
        <taxon>Rhodopseudomonas</taxon>
    </lineage>
</organism>